<keyword evidence="2" id="KW-1133">Transmembrane helix</keyword>
<protein>
    <submittedName>
        <fullName evidence="3">Uncharacterized protein</fullName>
    </submittedName>
</protein>
<dbReference type="Proteomes" id="UP000069272">
    <property type="component" value="Chromosome 2R"/>
</dbReference>
<keyword evidence="4" id="KW-1185">Reference proteome</keyword>
<dbReference type="EnsemblMetazoa" id="AALB008789-RA">
    <property type="protein sequence ID" value="AALB008789-PA"/>
    <property type="gene ID" value="AALB008789"/>
</dbReference>
<accession>A0A182FQG7</accession>
<evidence type="ECO:0000313" key="3">
    <source>
        <dbReference type="EnsemblMetazoa" id="AALB008789-PA"/>
    </source>
</evidence>
<keyword evidence="2" id="KW-0472">Membrane</keyword>
<dbReference type="VEuPathDB" id="VectorBase:AALB008789"/>
<evidence type="ECO:0000313" key="4">
    <source>
        <dbReference type="Proteomes" id="UP000069272"/>
    </source>
</evidence>
<feature type="transmembrane region" description="Helical" evidence="2">
    <location>
        <begin position="74"/>
        <end position="94"/>
    </location>
</feature>
<feature type="region of interest" description="Disordered" evidence="1">
    <location>
        <begin position="182"/>
        <end position="201"/>
    </location>
</feature>
<keyword evidence="2" id="KW-0812">Transmembrane</keyword>
<dbReference type="VEuPathDB" id="VectorBase:AALB20_028350"/>
<reference evidence="3" key="2">
    <citation type="submission" date="2022-08" db="UniProtKB">
        <authorList>
            <consortium name="EnsemblMetazoa"/>
        </authorList>
    </citation>
    <scope>IDENTIFICATION</scope>
    <source>
        <strain evidence="3">STECLA/ALBI9_A</strain>
    </source>
</reference>
<evidence type="ECO:0000256" key="1">
    <source>
        <dbReference type="SAM" id="MobiDB-lite"/>
    </source>
</evidence>
<name>A0A182FQG7_ANOAL</name>
<evidence type="ECO:0000256" key="2">
    <source>
        <dbReference type="SAM" id="Phobius"/>
    </source>
</evidence>
<organism evidence="3 4">
    <name type="scientific">Anopheles albimanus</name>
    <name type="common">New world malaria mosquito</name>
    <dbReference type="NCBI Taxonomy" id="7167"/>
    <lineage>
        <taxon>Eukaryota</taxon>
        <taxon>Metazoa</taxon>
        <taxon>Ecdysozoa</taxon>
        <taxon>Arthropoda</taxon>
        <taxon>Hexapoda</taxon>
        <taxon>Insecta</taxon>
        <taxon>Pterygota</taxon>
        <taxon>Neoptera</taxon>
        <taxon>Endopterygota</taxon>
        <taxon>Diptera</taxon>
        <taxon>Nematocera</taxon>
        <taxon>Culicoidea</taxon>
        <taxon>Culicidae</taxon>
        <taxon>Anophelinae</taxon>
        <taxon>Anopheles</taxon>
    </lineage>
</organism>
<dbReference type="STRING" id="7167.A0A182FQG7"/>
<dbReference type="AlphaFoldDB" id="A0A182FQG7"/>
<sequence>MTNVLHLSPVSNVRWPCCQYMRRGLSGQLLRRRLRHQLGSAGAARSRGISGICNLYPSLPFQRFPYPPFYNDPLLFGLESLFLVIIMIAFFYSLQLKESMKVMGLNINGMMLPELVTVIKASESQMDAEYRPSSTIASSWVHGMRAALQLQKLEEEKAIRLKRLEIEEDFIREKFRLMETQVTEDDDSVGSQGSATGRVVS</sequence>
<reference evidence="3 4" key="1">
    <citation type="journal article" date="2017" name="G3 (Bethesda)">
        <title>The Physical Genome Mapping of Anopheles albimanus Corrected Scaffold Misassemblies and Identified Interarm Rearrangements in Genus Anopheles.</title>
        <authorList>
            <person name="Artemov G.N."/>
            <person name="Peery A.N."/>
            <person name="Jiang X."/>
            <person name="Tu Z."/>
            <person name="Stegniy V.N."/>
            <person name="Sharakhova M.V."/>
            <person name="Sharakhov I.V."/>
        </authorList>
    </citation>
    <scope>NUCLEOTIDE SEQUENCE [LARGE SCALE GENOMIC DNA]</scope>
    <source>
        <strain evidence="3 4">ALBI9_A</strain>
    </source>
</reference>
<proteinExistence type="predicted"/>